<accession>A0A4U6X316</accession>
<dbReference type="EMBL" id="PJEX01000486">
    <property type="protein sequence ID" value="TKW49768.1"/>
    <property type="molecule type" value="Genomic_DNA"/>
</dbReference>
<comment type="caution">
    <text evidence="1">The sequence shown here is derived from an EMBL/GenBank/DDBJ whole genome shotgun (WGS) entry which is preliminary data.</text>
</comment>
<evidence type="ECO:0000313" key="1">
    <source>
        <dbReference type="EMBL" id="TKW49768.1"/>
    </source>
</evidence>
<keyword evidence="2" id="KW-1185">Reference proteome</keyword>
<reference evidence="1 2" key="1">
    <citation type="journal article" date="2019" name="PLoS ONE">
        <title>Comparative genome analysis indicates high evolutionary potential of pathogenicity genes in Colletotrichum tanaceti.</title>
        <authorList>
            <person name="Lelwala R.V."/>
            <person name="Korhonen P.K."/>
            <person name="Young N.D."/>
            <person name="Scott J.B."/>
            <person name="Ades P.A."/>
            <person name="Gasser R.B."/>
            <person name="Taylor P.W.J."/>
        </authorList>
    </citation>
    <scope>NUCLEOTIDE SEQUENCE [LARGE SCALE GENOMIC DNA]</scope>
    <source>
        <strain evidence="1">BRIP57314</strain>
    </source>
</reference>
<evidence type="ECO:0000313" key="2">
    <source>
        <dbReference type="Proteomes" id="UP000310108"/>
    </source>
</evidence>
<proteinExistence type="predicted"/>
<protein>
    <submittedName>
        <fullName evidence="1">Uncharacterized protein</fullName>
    </submittedName>
</protein>
<dbReference type="Proteomes" id="UP000310108">
    <property type="component" value="Unassembled WGS sequence"/>
</dbReference>
<sequence>MPCFKDATFPPAITLSLCVYNGQRYHSGKPDCNSSMPYGEHSICLCIYSNARNVSRSIFYGIYLLKTPQWLRPAGGALLIRRQCSQLEIAPAITPIIYTPRL</sequence>
<dbReference type="AlphaFoldDB" id="A0A4U6X316"/>
<gene>
    <name evidence="1" type="ORF">CTA1_13151</name>
</gene>
<organism evidence="1 2">
    <name type="scientific">Colletotrichum tanaceti</name>
    <dbReference type="NCBI Taxonomy" id="1306861"/>
    <lineage>
        <taxon>Eukaryota</taxon>
        <taxon>Fungi</taxon>
        <taxon>Dikarya</taxon>
        <taxon>Ascomycota</taxon>
        <taxon>Pezizomycotina</taxon>
        <taxon>Sordariomycetes</taxon>
        <taxon>Hypocreomycetidae</taxon>
        <taxon>Glomerellales</taxon>
        <taxon>Glomerellaceae</taxon>
        <taxon>Colletotrichum</taxon>
        <taxon>Colletotrichum destructivum species complex</taxon>
    </lineage>
</organism>
<name>A0A4U6X316_9PEZI</name>